<gene>
    <name evidence="1" type="ORF">U0042_02715</name>
</gene>
<dbReference type="RefSeq" id="WP_114809746.1">
    <property type="nucleotide sequence ID" value="NZ_CP139965.1"/>
</dbReference>
<proteinExistence type="predicted"/>
<reference evidence="1 2" key="1">
    <citation type="submission" date="2023-12" db="EMBL/GenBank/DDBJ databases">
        <title>Genome sequencing and assembly of bacterial species from a model synthetic community.</title>
        <authorList>
            <person name="Hogle S.L."/>
        </authorList>
    </citation>
    <scope>NUCLEOTIDE SEQUENCE [LARGE SCALE GENOMIC DNA]</scope>
    <source>
        <strain evidence="1 2">HAMBI 2494</strain>
    </source>
</reference>
<dbReference type="SUPFAM" id="SSF53474">
    <property type="entry name" value="alpha/beta-Hydrolases"/>
    <property type="match status" value="2"/>
</dbReference>
<keyword evidence="2" id="KW-1185">Reference proteome</keyword>
<name>A0ABZ0WMN0_9BURK</name>
<dbReference type="InterPro" id="IPR029058">
    <property type="entry name" value="AB_hydrolase_fold"/>
</dbReference>
<evidence type="ECO:0000313" key="2">
    <source>
        <dbReference type="Proteomes" id="UP001325479"/>
    </source>
</evidence>
<dbReference type="GO" id="GO:0016787">
    <property type="term" value="F:hydrolase activity"/>
    <property type="evidence" value="ECO:0007669"/>
    <property type="project" value="UniProtKB-KW"/>
</dbReference>
<dbReference type="Gene3D" id="3.40.50.1820">
    <property type="entry name" value="alpha/beta hydrolase"/>
    <property type="match status" value="2"/>
</dbReference>
<dbReference type="PANTHER" id="PTHR22946">
    <property type="entry name" value="DIENELACTONE HYDROLASE DOMAIN-CONTAINING PROTEIN-RELATED"/>
    <property type="match status" value="1"/>
</dbReference>
<dbReference type="Proteomes" id="UP001325479">
    <property type="component" value="Chromosome"/>
</dbReference>
<protein>
    <submittedName>
        <fullName evidence="1">Alpha/beta fold hydrolase</fullName>
    </submittedName>
</protein>
<accession>A0ABZ0WMN0</accession>
<evidence type="ECO:0000313" key="1">
    <source>
        <dbReference type="EMBL" id="WQD78637.1"/>
    </source>
</evidence>
<sequence>MRPVVFNGHAGWLHDAEGGEGVVLCNPAGHEAMWLHQAIRHLAIYLASRGVPVLRFDYLGTGDSADTGDWLRPAQWAAEAADAVNYLKREAGVERVSLAGFRFGATVAALAAMLTSVESLVMLAPVVSMRLFMREMGVLHQTWREKARISSADALPPSGAHDIFGHRFSEAGLQALRDLDLCKLETPPVRRVLIAHSGLRDGSANLAEHWSAQGLDVTSIGFDNYFQTLQPPWLTETPDTTLRSIADWFARDAAPRTQPAPAPGSVPPVLMLQGAVESPRRIGDGRLFGVLCEPAPHRGPQGHGSVLLIANTGATHHVGDGRFGVELARQVAQLGHASLRIDADGIGESLGATHTRVAGQTAYGAIAADLSHAANWLVDQGYDHVVVVGICAGAYAGLRAATLNPAVRGLVLVNPASFLLPEDCTIQGATQRPRGSPRAHLRSMIRAAKWSQVVRGEVQLRPVLRTMWRHALAQAQAAIATVSRDTLYTSTPNHQVRTMFKRLDASGVRVRLVFSLEDHSLDEFYMYFGIGGRSLRRMPYVKALVFPGMDHEVLNRGAREHVLAACHAVLSEVPGALEADGAHGALSGSTADPAAGDSATAAALAAQTAAVTAAASHEALDLNVSMSSKLSSFGKQV</sequence>
<organism evidence="1 2">
    <name type="scientific">Paraburkholderia kururiensis</name>
    <dbReference type="NCBI Taxonomy" id="984307"/>
    <lineage>
        <taxon>Bacteria</taxon>
        <taxon>Pseudomonadati</taxon>
        <taxon>Pseudomonadota</taxon>
        <taxon>Betaproteobacteria</taxon>
        <taxon>Burkholderiales</taxon>
        <taxon>Burkholderiaceae</taxon>
        <taxon>Paraburkholderia</taxon>
    </lineage>
</organism>
<keyword evidence="1" id="KW-0378">Hydrolase</keyword>
<dbReference type="InterPro" id="IPR050261">
    <property type="entry name" value="FrsA_esterase"/>
</dbReference>
<dbReference type="EMBL" id="CP139965">
    <property type="protein sequence ID" value="WQD78637.1"/>
    <property type="molecule type" value="Genomic_DNA"/>
</dbReference>